<keyword evidence="2" id="KW-1185">Reference proteome</keyword>
<dbReference type="AlphaFoldDB" id="A0A085M726"/>
<protein>
    <submittedName>
        <fullName evidence="1">Uncharacterized protein</fullName>
    </submittedName>
</protein>
<evidence type="ECO:0000313" key="1">
    <source>
        <dbReference type="EMBL" id="KFD53022.1"/>
    </source>
</evidence>
<evidence type="ECO:0000313" key="2">
    <source>
        <dbReference type="Proteomes" id="UP000030764"/>
    </source>
</evidence>
<proteinExistence type="predicted"/>
<organism evidence="1 2">
    <name type="scientific">Trichuris suis</name>
    <name type="common">pig whipworm</name>
    <dbReference type="NCBI Taxonomy" id="68888"/>
    <lineage>
        <taxon>Eukaryota</taxon>
        <taxon>Metazoa</taxon>
        <taxon>Ecdysozoa</taxon>
        <taxon>Nematoda</taxon>
        <taxon>Enoplea</taxon>
        <taxon>Dorylaimia</taxon>
        <taxon>Trichinellida</taxon>
        <taxon>Trichuridae</taxon>
        <taxon>Trichuris</taxon>
    </lineage>
</organism>
<accession>A0A085M726</accession>
<sequence length="180" mass="20390">MTVFTFLGSDSDGEIENKVFCALMLPKLVLAGPVEQQNSEIEQKCSIEKGLLDLNVTLCAHHQRMMRNATKGSKYSRTKHLPTAEYYFLRMLCIAVQNVLSLVHKQQRHKTDQSIRKKKGNSLDCFDVQQCKPMNLTHNPALLGLVDDVSYWKWTDFALPSVHNDKATQTPGSPTQRKSP</sequence>
<gene>
    <name evidence="1" type="ORF">M513_06138</name>
</gene>
<name>A0A085M726_9BILA</name>
<dbReference type="EMBL" id="KL363221">
    <property type="protein sequence ID" value="KFD53022.1"/>
    <property type="molecule type" value="Genomic_DNA"/>
</dbReference>
<reference evidence="1 2" key="1">
    <citation type="journal article" date="2014" name="Nat. Genet.">
        <title>Genome and transcriptome of the porcine whipworm Trichuris suis.</title>
        <authorList>
            <person name="Jex A.R."/>
            <person name="Nejsum P."/>
            <person name="Schwarz E.M."/>
            <person name="Hu L."/>
            <person name="Young N.D."/>
            <person name="Hall R.S."/>
            <person name="Korhonen P.K."/>
            <person name="Liao S."/>
            <person name="Thamsborg S."/>
            <person name="Xia J."/>
            <person name="Xu P."/>
            <person name="Wang S."/>
            <person name="Scheerlinck J.P."/>
            <person name="Hofmann A."/>
            <person name="Sternberg P.W."/>
            <person name="Wang J."/>
            <person name="Gasser R.B."/>
        </authorList>
    </citation>
    <scope>NUCLEOTIDE SEQUENCE [LARGE SCALE GENOMIC DNA]</scope>
    <source>
        <strain evidence="1">DCEP-RM93M</strain>
    </source>
</reference>
<dbReference type="Proteomes" id="UP000030764">
    <property type="component" value="Unassembled WGS sequence"/>
</dbReference>